<comment type="caution">
    <text evidence="1">The sequence shown here is derived from an EMBL/GenBank/DDBJ whole genome shotgun (WGS) entry which is preliminary data.</text>
</comment>
<organism evidence="1 2">
    <name type="scientific">Bradyrhizobium guangdongense</name>
    <dbReference type="NCBI Taxonomy" id="1325090"/>
    <lineage>
        <taxon>Bacteria</taxon>
        <taxon>Pseudomonadati</taxon>
        <taxon>Pseudomonadota</taxon>
        <taxon>Alphaproteobacteria</taxon>
        <taxon>Hyphomicrobiales</taxon>
        <taxon>Nitrobacteraceae</taxon>
        <taxon>Bradyrhizobium</taxon>
    </lineage>
</organism>
<gene>
    <name evidence="1" type="ORF">GCM10010987_76240</name>
</gene>
<protein>
    <submittedName>
        <fullName evidence="1">Uncharacterized protein</fullName>
    </submittedName>
</protein>
<evidence type="ECO:0000313" key="2">
    <source>
        <dbReference type="Proteomes" id="UP000625079"/>
    </source>
</evidence>
<dbReference type="Proteomes" id="UP000625079">
    <property type="component" value="Unassembled WGS sequence"/>
</dbReference>
<dbReference type="AlphaFoldDB" id="A0AA87WBY7"/>
<dbReference type="EMBL" id="BMHC01000034">
    <property type="protein sequence ID" value="GGI33811.1"/>
    <property type="molecule type" value="Genomic_DNA"/>
</dbReference>
<reference evidence="1" key="1">
    <citation type="journal article" date="2014" name="Int. J. Syst. Evol. Microbiol.">
        <title>Complete genome sequence of Corynebacterium casei LMG S-19264T (=DSM 44701T), isolated from a smear-ripened cheese.</title>
        <authorList>
            <consortium name="US DOE Joint Genome Institute (JGI-PGF)"/>
            <person name="Walter F."/>
            <person name="Albersmeier A."/>
            <person name="Kalinowski J."/>
            <person name="Ruckert C."/>
        </authorList>
    </citation>
    <scope>NUCLEOTIDE SEQUENCE</scope>
    <source>
        <strain evidence="1">CGMCC 1.15034</strain>
    </source>
</reference>
<evidence type="ECO:0000313" key="1">
    <source>
        <dbReference type="EMBL" id="GGI33811.1"/>
    </source>
</evidence>
<reference evidence="1" key="2">
    <citation type="submission" date="2022-12" db="EMBL/GenBank/DDBJ databases">
        <authorList>
            <person name="Sun Q."/>
            <person name="Zhou Y."/>
        </authorList>
    </citation>
    <scope>NUCLEOTIDE SEQUENCE</scope>
    <source>
        <strain evidence="1">CGMCC 1.15034</strain>
    </source>
</reference>
<proteinExistence type="predicted"/>
<name>A0AA87WBY7_9BRAD</name>
<sequence length="69" mass="7440">MPWNQPFKGMVAAVCSFKFATLLNSGVDRKSHGMPKASARSRIALNKSCRAGLRPQKPPNGLKKSVTAV</sequence>
<accession>A0AA87WBY7</accession>